<evidence type="ECO:0000313" key="3">
    <source>
        <dbReference type="Proteomes" id="UP000244005"/>
    </source>
</evidence>
<dbReference type="Pfam" id="PF18199">
    <property type="entry name" value="Dynein_C"/>
    <property type="match status" value="1"/>
</dbReference>
<evidence type="ECO:0000259" key="1">
    <source>
        <dbReference type="Pfam" id="PF18199"/>
    </source>
</evidence>
<organism evidence="2 3">
    <name type="scientific">Marchantia polymorpha</name>
    <name type="common">Common liverwort</name>
    <name type="synonym">Marchantia aquatica</name>
    <dbReference type="NCBI Taxonomy" id="3197"/>
    <lineage>
        <taxon>Eukaryota</taxon>
        <taxon>Viridiplantae</taxon>
        <taxon>Streptophyta</taxon>
        <taxon>Embryophyta</taxon>
        <taxon>Marchantiophyta</taxon>
        <taxon>Marchantiopsida</taxon>
        <taxon>Marchantiidae</taxon>
        <taxon>Marchantiales</taxon>
        <taxon>Marchantiaceae</taxon>
        <taxon>Marchantia</taxon>
    </lineage>
</organism>
<keyword evidence="3" id="KW-1185">Reference proteome</keyword>
<dbReference type="EMBL" id="KZ772715">
    <property type="protein sequence ID" value="PTQ39847.1"/>
    <property type="molecule type" value="Genomic_DNA"/>
</dbReference>
<gene>
    <name evidence="2" type="ORF">MARPO_0043s0088</name>
</gene>
<evidence type="ECO:0000313" key="2">
    <source>
        <dbReference type="EMBL" id="PTQ39847.1"/>
    </source>
</evidence>
<dbReference type="PANTHER" id="PTHR46961:SF8">
    <property type="entry name" value="DYNEIN AXONEMAL HEAVY CHAIN 7"/>
    <property type="match status" value="1"/>
</dbReference>
<proteinExistence type="predicted"/>
<dbReference type="GO" id="GO:0045505">
    <property type="term" value="F:dynein intermediate chain binding"/>
    <property type="evidence" value="ECO:0007669"/>
    <property type="project" value="InterPro"/>
</dbReference>
<dbReference type="GO" id="GO:0030286">
    <property type="term" value="C:dynein complex"/>
    <property type="evidence" value="ECO:0007669"/>
    <property type="project" value="InterPro"/>
</dbReference>
<dbReference type="Gene3D" id="3.10.490.20">
    <property type="match status" value="1"/>
</dbReference>
<name>A0A2R6X162_MARPO</name>
<dbReference type="GO" id="GO:0007018">
    <property type="term" value="P:microtubule-based movement"/>
    <property type="evidence" value="ECO:0007669"/>
    <property type="project" value="InterPro"/>
</dbReference>
<sequence>MSVGPGLQMKSDGQAFELRRPVAKHRERERESAREREIDTVGWNFKCMPKGGNYDKKPEDGCYIYGMSLEGARWDDNDMSLAESDPKVLFSPAPLIWLQPCVVADKKKFPCYSCPLYRTTERRGVLATTGHSSNFVINIDLPSEKSQDHWIRRGVAMLLTLSD</sequence>
<feature type="domain" description="Dynein heavy chain C-terminal" evidence="1">
    <location>
        <begin position="35"/>
        <end position="159"/>
    </location>
</feature>
<dbReference type="OrthoDB" id="1929391at2759"/>
<dbReference type="InterPro" id="IPR041228">
    <property type="entry name" value="Dynein_C"/>
</dbReference>
<dbReference type="InterPro" id="IPR026983">
    <property type="entry name" value="DHC"/>
</dbReference>
<dbReference type="GO" id="GO:0051959">
    <property type="term" value="F:dynein light intermediate chain binding"/>
    <property type="evidence" value="ECO:0007669"/>
    <property type="project" value="InterPro"/>
</dbReference>
<dbReference type="Proteomes" id="UP000244005">
    <property type="component" value="Unassembled WGS sequence"/>
</dbReference>
<reference evidence="3" key="1">
    <citation type="journal article" date="2017" name="Cell">
        <title>Insights into land plant evolution garnered from the Marchantia polymorpha genome.</title>
        <authorList>
            <person name="Bowman J.L."/>
            <person name="Kohchi T."/>
            <person name="Yamato K.T."/>
            <person name="Jenkins J."/>
            <person name="Shu S."/>
            <person name="Ishizaki K."/>
            <person name="Yamaoka S."/>
            <person name="Nishihama R."/>
            <person name="Nakamura Y."/>
            <person name="Berger F."/>
            <person name="Adam C."/>
            <person name="Aki S.S."/>
            <person name="Althoff F."/>
            <person name="Araki T."/>
            <person name="Arteaga-Vazquez M.A."/>
            <person name="Balasubrmanian S."/>
            <person name="Barry K."/>
            <person name="Bauer D."/>
            <person name="Boehm C.R."/>
            <person name="Briginshaw L."/>
            <person name="Caballero-Perez J."/>
            <person name="Catarino B."/>
            <person name="Chen F."/>
            <person name="Chiyoda S."/>
            <person name="Chovatia M."/>
            <person name="Davies K.M."/>
            <person name="Delmans M."/>
            <person name="Demura T."/>
            <person name="Dierschke T."/>
            <person name="Dolan L."/>
            <person name="Dorantes-Acosta A.E."/>
            <person name="Eklund D.M."/>
            <person name="Florent S.N."/>
            <person name="Flores-Sandoval E."/>
            <person name="Fujiyama A."/>
            <person name="Fukuzawa H."/>
            <person name="Galik B."/>
            <person name="Grimanelli D."/>
            <person name="Grimwood J."/>
            <person name="Grossniklaus U."/>
            <person name="Hamada T."/>
            <person name="Haseloff J."/>
            <person name="Hetherington A.J."/>
            <person name="Higo A."/>
            <person name="Hirakawa Y."/>
            <person name="Hundley H.N."/>
            <person name="Ikeda Y."/>
            <person name="Inoue K."/>
            <person name="Inoue S.I."/>
            <person name="Ishida S."/>
            <person name="Jia Q."/>
            <person name="Kakita M."/>
            <person name="Kanazawa T."/>
            <person name="Kawai Y."/>
            <person name="Kawashima T."/>
            <person name="Kennedy M."/>
            <person name="Kinose K."/>
            <person name="Kinoshita T."/>
            <person name="Kohara Y."/>
            <person name="Koide E."/>
            <person name="Komatsu K."/>
            <person name="Kopischke S."/>
            <person name="Kubo M."/>
            <person name="Kyozuka J."/>
            <person name="Lagercrantz U."/>
            <person name="Lin S.S."/>
            <person name="Lindquist E."/>
            <person name="Lipzen A.M."/>
            <person name="Lu C.W."/>
            <person name="De Luna E."/>
            <person name="Martienssen R.A."/>
            <person name="Minamino N."/>
            <person name="Mizutani M."/>
            <person name="Mizutani M."/>
            <person name="Mochizuki N."/>
            <person name="Monte I."/>
            <person name="Mosher R."/>
            <person name="Nagasaki H."/>
            <person name="Nakagami H."/>
            <person name="Naramoto S."/>
            <person name="Nishitani K."/>
            <person name="Ohtani M."/>
            <person name="Okamoto T."/>
            <person name="Okumura M."/>
            <person name="Phillips J."/>
            <person name="Pollak B."/>
            <person name="Reinders A."/>
            <person name="Rovekamp M."/>
            <person name="Sano R."/>
            <person name="Sawa S."/>
            <person name="Schmid M.W."/>
            <person name="Shirakawa M."/>
            <person name="Solano R."/>
            <person name="Spunde A."/>
            <person name="Suetsugu N."/>
            <person name="Sugano S."/>
            <person name="Sugiyama A."/>
            <person name="Sun R."/>
            <person name="Suzuki Y."/>
            <person name="Takenaka M."/>
            <person name="Takezawa D."/>
            <person name="Tomogane H."/>
            <person name="Tsuzuki M."/>
            <person name="Ueda T."/>
            <person name="Umeda M."/>
            <person name="Ward J.M."/>
            <person name="Watanabe Y."/>
            <person name="Yazaki K."/>
            <person name="Yokoyama R."/>
            <person name="Yoshitake Y."/>
            <person name="Yotsui I."/>
            <person name="Zachgo S."/>
            <person name="Schmutz J."/>
        </authorList>
    </citation>
    <scope>NUCLEOTIDE SEQUENCE [LARGE SCALE GENOMIC DNA]</scope>
    <source>
        <strain evidence="3">Tak-1</strain>
    </source>
</reference>
<dbReference type="PANTHER" id="PTHR46961">
    <property type="entry name" value="DYNEIN HEAVY CHAIN 1, AXONEMAL-LIKE PROTEIN"/>
    <property type="match status" value="1"/>
</dbReference>
<dbReference type="AlphaFoldDB" id="A0A2R6X162"/>
<accession>A0A2R6X162</accession>
<dbReference type="FunFam" id="3.10.490.20:FF:000009">
    <property type="entry name" value="Dynein heavy chain 4"/>
    <property type="match status" value="1"/>
</dbReference>
<dbReference type="InterPro" id="IPR043160">
    <property type="entry name" value="Dynein_C_barrel"/>
</dbReference>
<protein>
    <recommendedName>
        <fullName evidence="1">Dynein heavy chain C-terminal domain-containing protein</fullName>
    </recommendedName>
</protein>